<gene>
    <name evidence="2" type="ORF">GCM10010315_11430</name>
</gene>
<feature type="region of interest" description="Disordered" evidence="1">
    <location>
        <begin position="1"/>
        <end position="36"/>
    </location>
</feature>
<feature type="region of interest" description="Disordered" evidence="1">
    <location>
        <begin position="48"/>
        <end position="72"/>
    </location>
</feature>
<accession>A0ABP6G132</accession>
<protein>
    <submittedName>
        <fullName evidence="2">Uncharacterized protein</fullName>
    </submittedName>
</protein>
<feature type="compositionally biased region" description="Basic residues" evidence="1">
    <location>
        <begin position="57"/>
        <end position="66"/>
    </location>
</feature>
<sequence>MGTAEDELPCEQAKRKRDPQEQAIRTARARKVSARVPQARIGRWSLVTHTRSPQSRPPRRTLRTKKAGTAGR</sequence>
<evidence type="ECO:0000313" key="2">
    <source>
        <dbReference type="EMBL" id="GAA2710818.1"/>
    </source>
</evidence>
<dbReference type="Proteomes" id="UP001500886">
    <property type="component" value="Unassembled WGS sequence"/>
</dbReference>
<name>A0ABP6G132_9ACTN</name>
<dbReference type="EMBL" id="BAAASL010000003">
    <property type="protein sequence ID" value="GAA2710818.1"/>
    <property type="molecule type" value="Genomic_DNA"/>
</dbReference>
<reference evidence="3" key="1">
    <citation type="journal article" date="2019" name="Int. J. Syst. Evol. Microbiol.">
        <title>The Global Catalogue of Microorganisms (GCM) 10K type strain sequencing project: providing services to taxonomists for standard genome sequencing and annotation.</title>
        <authorList>
            <consortium name="The Broad Institute Genomics Platform"/>
            <consortium name="The Broad Institute Genome Sequencing Center for Infectious Disease"/>
            <person name="Wu L."/>
            <person name="Ma J."/>
        </authorList>
    </citation>
    <scope>NUCLEOTIDE SEQUENCE [LARGE SCALE GENOMIC DNA]</scope>
    <source>
        <strain evidence="3">JCM 4542</strain>
    </source>
</reference>
<evidence type="ECO:0000313" key="3">
    <source>
        <dbReference type="Proteomes" id="UP001500886"/>
    </source>
</evidence>
<evidence type="ECO:0000256" key="1">
    <source>
        <dbReference type="SAM" id="MobiDB-lite"/>
    </source>
</evidence>
<organism evidence="2 3">
    <name type="scientific">Streptomyces luteosporeus</name>
    <dbReference type="NCBI Taxonomy" id="173856"/>
    <lineage>
        <taxon>Bacteria</taxon>
        <taxon>Bacillati</taxon>
        <taxon>Actinomycetota</taxon>
        <taxon>Actinomycetes</taxon>
        <taxon>Kitasatosporales</taxon>
        <taxon>Streptomycetaceae</taxon>
        <taxon>Streptomyces</taxon>
    </lineage>
</organism>
<keyword evidence="3" id="KW-1185">Reference proteome</keyword>
<comment type="caution">
    <text evidence="2">The sequence shown here is derived from an EMBL/GenBank/DDBJ whole genome shotgun (WGS) entry which is preliminary data.</text>
</comment>
<proteinExistence type="predicted"/>